<dbReference type="EC" id="2.7.11.1" evidence="1"/>
<evidence type="ECO:0000313" key="11">
    <source>
        <dbReference type="Proteomes" id="UP000594364"/>
    </source>
</evidence>
<keyword evidence="4" id="KW-0547">Nucleotide-binding</keyword>
<keyword evidence="6" id="KW-0067">ATP-binding</keyword>
<dbReference type="GO" id="GO:0000245">
    <property type="term" value="P:spliceosomal complex assembly"/>
    <property type="evidence" value="ECO:0007669"/>
    <property type="project" value="TreeGrafter"/>
</dbReference>
<dbReference type="Proteomes" id="UP000594364">
    <property type="component" value="Chromosome 2"/>
</dbReference>
<dbReference type="GO" id="GO:0005524">
    <property type="term" value="F:ATP binding"/>
    <property type="evidence" value="ECO:0007669"/>
    <property type="project" value="UniProtKB-KW"/>
</dbReference>
<comment type="catalytic activity">
    <reaction evidence="7">
        <text>L-threonyl-[protein] + ATP = O-phospho-L-threonyl-[protein] + ADP + H(+)</text>
        <dbReference type="Rhea" id="RHEA:46608"/>
        <dbReference type="Rhea" id="RHEA-COMP:11060"/>
        <dbReference type="Rhea" id="RHEA-COMP:11605"/>
        <dbReference type="ChEBI" id="CHEBI:15378"/>
        <dbReference type="ChEBI" id="CHEBI:30013"/>
        <dbReference type="ChEBI" id="CHEBI:30616"/>
        <dbReference type="ChEBI" id="CHEBI:61977"/>
        <dbReference type="ChEBI" id="CHEBI:456216"/>
        <dbReference type="EC" id="2.7.11.1"/>
    </reaction>
</comment>
<keyword evidence="5" id="KW-0418">Kinase</keyword>
<dbReference type="SMART" id="SM00220">
    <property type="entry name" value="S_TKc"/>
    <property type="match status" value="1"/>
</dbReference>
<dbReference type="PANTHER" id="PTHR47634">
    <property type="entry name" value="PROTEIN KINASE DOMAIN-CONTAINING PROTEIN-RELATED"/>
    <property type="match status" value="1"/>
</dbReference>
<dbReference type="SUPFAM" id="SSF56112">
    <property type="entry name" value="Protein kinase-like (PK-like)"/>
    <property type="match status" value="1"/>
</dbReference>
<dbReference type="Gene3D" id="1.10.510.10">
    <property type="entry name" value="Transferase(Phosphotransferase) domain 1"/>
    <property type="match status" value="1"/>
</dbReference>
<reference evidence="10 11" key="1">
    <citation type="journal article" date="2018" name="PLoS Genet.">
        <title>Repeat elements organise 3D genome structure and mediate transcription in the filamentous fungus Epichloe festucae.</title>
        <authorList>
            <person name="Winter D.J."/>
            <person name="Ganley A.R.D."/>
            <person name="Young C.A."/>
            <person name="Liachko I."/>
            <person name="Schardl C.L."/>
            <person name="Dupont P.Y."/>
            <person name="Berry D."/>
            <person name="Ram A."/>
            <person name="Scott B."/>
            <person name="Cox M.P."/>
        </authorList>
    </citation>
    <scope>NUCLEOTIDE SEQUENCE [LARGE SCALE GENOMIC DNA]</scope>
    <source>
        <strain evidence="10 11">Fl1</strain>
    </source>
</reference>
<evidence type="ECO:0000256" key="4">
    <source>
        <dbReference type="ARBA" id="ARBA00022741"/>
    </source>
</evidence>
<dbReference type="InterPro" id="IPR051334">
    <property type="entry name" value="SRPK"/>
</dbReference>
<dbReference type="GO" id="GO:0004674">
    <property type="term" value="F:protein serine/threonine kinase activity"/>
    <property type="evidence" value="ECO:0007669"/>
    <property type="project" value="UniProtKB-KW"/>
</dbReference>
<evidence type="ECO:0000256" key="3">
    <source>
        <dbReference type="ARBA" id="ARBA00022679"/>
    </source>
</evidence>
<gene>
    <name evidence="10" type="ORF">C2857_004238</name>
</gene>
<dbReference type="InterPro" id="IPR011009">
    <property type="entry name" value="Kinase-like_dom_sf"/>
</dbReference>
<dbReference type="Gene3D" id="3.30.200.20">
    <property type="entry name" value="Phosphorylase Kinase, domain 1"/>
    <property type="match status" value="1"/>
</dbReference>
<keyword evidence="3" id="KW-0808">Transferase</keyword>
<dbReference type="GO" id="GO:0005737">
    <property type="term" value="C:cytoplasm"/>
    <property type="evidence" value="ECO:0007669"/>
    <property type="project" value="TreeGrafter"/>
</dbReference>
<keyword evidence="2" id="KW-0723">Serine/threonine-protein kinase</keyword>
<dbReference type="PROSITE" id="PS50011">
    <property type="entry name" value="PROTEIN_KINASE_DOM"/>
    <property type="match status" value="1"/>
</dbReference>
<evidence type="ECO:0000256" key="8">
    <source>
        <dbReference type="ARBA" id="ARBA00048679"/>
    </source>
</evidence>
<dbReference type="EMBL" id="CP031386">
    <property type="protein sequence ID" value="QPG96452.1"/>
    <property type="molecule type" value="Genomic_DNA"/>
</dbReference>
<evidence type="ECO:0000259" key="9">
    <source>
        <dbReference type="PROSITE" id="PS50011"/>
    </source>
</evidence>
<evidence type="ECO:0000256" key="1">
    <source>
        <dbReference type="ARBA" id="ARBA00012513"/>
    </source>
</evidence>
<protein>
    <recommendedName>
        <fullName evidence="1">non-specific serine/threonine protein kinase</fullName>
        <ecNumber evidence="1">2.7.11.1</ecNumber>
    </recommendedName>
</protein>
<evidence type="ECO:0000256" key="5">
    <source>
        <dbReference type="ARBA" id="ARBA00022777"/>
    </source>
</evidence>
<evidence type="ECO:0000256" key="7">
    <source>
        <dbReference type="ARBA" id="ARBA00047899"/>
    </source>
</evidence>
<evidence type="ECO:0000256" key="2">
    <source>
        <dbReference type="ARBA" id="ARBA00022527"/>
    </source>
</evidence>
<dbReference type="PANTHER" id="PTHR47634:SF9">
    <property type="entry name" value="PROTEIN KINASE DOMAIN-CONTAINING PROTEIN-RELATED"/>
    <property type="match status" value="1"/>
</dbReference>
<proteinExistence type="predicted"/>
<keyword evidence="11" id="KW-1185">Reference proteome</keyword>
<dbReference type="GO" id="GO:0050684">
    <property type="term" value="P:regulation of mRNA processing"/>
    <property type="evidence" value="ECO:0007669"/>
    <property type="project" value="TreeGrafter"/>
</dbReference>
<dbReference type="AlphaFoldDB" id="A0A7S9KP33"/>
<dbReference type="Pfam" id="PF00069">
    <property type="entry name" value="Pkinase"/>
    <property type="match status" value="1"/>
</dbReference>
<dbReference type="GO" id="GO:0005634">
    <property type="term" value="C:nucleus"/>
    <property type="evidence" value="ECO:0007669"/>
    <property type="project" value="TreeGrafter"/>
</dbReference>
<evidence type="ECO:0000256" key="6">
    <source>
        <dbReference type="ARBA" id="ARBA00022840"/>
    </source>
</evidence>
<comment type="catalytic activity">
    <reaction evidence="8">
        <text>L-seryl-[protein] + ATP = O-phospho-L-seryl-[protein] + ADP + H(+)</text>
        <dbReference type="Rhea" id="RHEA:17989"/>
        <dbReference type="Rhea" id="RHEA-COMP:9863"/>
        <dbReference type="Rhea" id="RHEA-COMP:11604"/>
        <dbReference type="ChEBI" id="CHEBI:15378"/>
        <dbReference type="ChEBI" id="CHEBI:29999"/>
        <dbReference type="ChEBI" id="CHEBI:30616"/>
        <dbReference type="ChEBI" id="CHEBI:83421"/>
        <dbReference type="ChEBI" id="CHEBI:456216"/>
        <dbReference type="EC" id="2.7.11.1"/>
    </reaction>
</comment>
<name>A0A7S9KP33_EPIFF</name>
<organism evidence="10 11">
    <name type="scientific">Epichloe festucae (strain Fl1)</name>
    <dbReference type="NCBI Taxonomy" id="877507"/>
    <lineage>
        <taxon>Eukaryota</taxon>
        <taxon>Fungi</taxon>
        <taxon>Dikarya</taxon>
        <taxon>Ascomycota</taxon>
        <taxon>Pezizomycotina</taxon>
        <taxon>Sordariomycetes</taxon>
        <taxon>Hypocreomycetidae</taxon>
        <taxon>Hypocreales</taxon>
        <taxon>Clavicipitaceae</taxon>
        <taxon>Epichloe</taxon>
    </lineage>
</organism>
<sequence>MSCASALLLCVGASSSFQKPKVFPSAGFQTVPADQRTEEEDLPNYKAERYYPVRIGEVFQERYQIVGKLGFGGGSTVWVCHDLKEDALLTIKICTTGEIGNRDARQEVIISEHIRSVDAPHHPGKQRLRVVLDNFEIEGPSGGHQCLVFAPLGRPLTSFRKLFPGNALDSNVLRQTLLCIIMGLDFLHQIGVVHTDLSPNNILAGLGPEDADVFKQIEELELSSPSPRKVLADREIYLSYELPITHGAPVITDYGAARLGELDEKHTGDVMPGVYRAPEIIMGSKWDCKIDMWSLGVMVWDLFEGGRLFRAVSAERLDDEMHLAEMVSLLGPPPKRFLDMHEQSRKYWDSKGNWIASTPIPAQSLESREIKLEGEEKELFLKFVRKVLRWLPEDRASAEDLYQNEFLNGFIRHEGHVAGEGDRRDGKGSE</sequence>
<dbReference type="InterPro" id="IPR000719">
    <property type="entry name" value="Prot_kinase_dom"/>
</dbReference>
<accession>A0A7S9KP33</accession>
<feature type="domain" description="Protein kinase" evidence="9">
    <location>
        <begin position="63"/>
        <end position="407"/>
    </location>
</feature>
<evidence type="ECO:0000313" key="10">
    <source>
        <dbReference type="EMBL" id="QPG96452.1"/>
    </source>
</evidence>
<dbReference type="OrthoDB" id="5979581at2759"/>